<dbReference type="InterPro" id="IPR027961">
    <property type="entry name" value="DUF4442"/>
</dbReference>
<dbReference type="InterPro" id="IPR029069">
    <property type="entry name" value="HotDog_dom_sf"/>
</dbReference>
<name>A0A1K1SXF7_9BACT</name>
<reference evidence="1 3" key="1">
    <citation type="submission" date="2016-11" db="EMBL/GenBank/DDBJ databases">
        <authorList>
            <person name="Jaros S."/>
            <person name="Januszkiewicz K."/>
            <person name="Wedrychowicz H."/>
        </authorList>
    </citation>
    <scope>NUCLEOTIDE SEQUENCE [LARGE SCALE GENOMIC DNA]</scope>
    <source>
        <strain evidence="1 3">DSM 784</strain>
    </source>
</reference>
<accession>A0A1K1SXF7</accession>
<dbReference type="AlphaFoldDB" id="A0A1K1SXF7"/>
<dbReference type="OrthoDB" id="9153186at2"/>
<dbReference type="Proteomes" id="UP001326715">
    <property type="component" value="Chromosome"/>
</dbReference>
<reference evidence="2 4" key="2">
    <citation type="submission" date="2023-11" db="EMBL/GenBank/DDBJ databases">
        <title>MicrobeMod: A computational toolkit for identifying prokaryotic methylation and restriction-modification with nanopore sequencing.</title>
        <authorList>
            <person name="Crits-Christoph A."/>
            <person name="Kang S.C."/>
            <person name="Lee H."/>
            <person name="Ostrov N."/>
        </authorList>
    </citation>
    <scope>NUCLEOTIDE SEQUENCE [LARGE SCALE GENOMIC DNA]</scope>
    <source>
        <strain evidence="2 4">ATCC 23090</strain>
    </source>
</reference>
<protein>
    <submittedName>
        <fullName evidence="2">DUF4442 domain-containing protein</fullName>
    </submittedName>
</protein>
<evidence type="ECO:0000313" key="4">
    <source>
        <dbReference type="Proteomes" id="UP001326715"/>
    </source>
</evidence>
<dbReference type="STRING" id="1004.SAMN05661012_06274"/>
<gene>
    <name evidence="1" type="ORF">SAMN05661012_06274</name>
    <name evidence="2" type="ORF">SR876_17740</name>
</gene>
<dbReference type="RefSeq" id="WP_072366034.1">
    <property type="nucleotide sequence ID" value="NZ_CBHWAX010000037.1"/>
</dbReference>
<evidence type="ECO:0000313" key="3">
    <source>
        <dbReference type="Proteomes" id="UP000183788"/>
    </source>
</evidence>
<organism evidence="1 3">
    <name type="scientific">Chitinophaga sancti</name>
    <dbReference type="NCBI Taxonomy" id="1004"/>
    <lineage>
        <taxon>Bacteria</taxon>
        <taxon>Pseudomonadati</taxon>
        <taxon>Bacteroidota</taxon>
        <taxon>Chitinophagia</taxon>
        <taxon>Chitinophagales</taxon>
        <taxon>Chitinophagaceae</taxon>
        <taxon>Chitinophaga</taxon>
    </lineage>
</organism>
<dbReference type="Gene3D" id="3.10.129.10">
    <property type="entry name" value="Hotdog Thioesterase"/>
    <property type="match status" value="1"/>
</dbReference>
<evidence type="ECO:0000313" key="1">
    <source>
        <dbReference type="EMBL" id="SFW88541.1"/>
    </source>
</evidence>
<dbReference type="EMBL" id="CP140154">
    <property type="protein sequence ID" value="WQG86764.1"/>
    <property type="molecule type" value="Genomic_DNA"/>
</dbReference>
<evidence type="ECO:0000313" key="2">
    <source>
        <dbReference type="EMBL" id="WQG86764.1"/>
    </source>
</evidence>
<proteinExistence type="predicted"/>
<sequence length="157" mass="17306">MSKFQRLVQQRWRFSLFLLYKLPAAWLAGVSVQHLDPAVCITSVPFRWLSQNPFKSTYFACLAMAAEMSTGLPAMWFTADAAPARVSMLVTGMQASFLKKATGKTYFTCEELSGMQAAIAHTVASGEPVTITVNTIGKSHDGTIIATFAITWSFKKR</sequence>
<dbReference type="Pfam" id="PF14539">
    <property type="entry name" value="DUF4442"/>
    <property type="match status" value="1"/>
</dbReference>
<dbReference type="SUPFAM" id="SSF54637">
    <property type="entry name" value="Thioesterase/thiol ester dehydrase-isomerase"/>
    <property type="match status" value="1"/>
</dbReference>
<keyword evidence="4" id="KW-1185">Reference proteome</keyword>
<dbReference type="Proteomes" id="UP000183788">
    <property type="component" value="Unassembled WGS sequence"/>
</dbReference>
<dbReference type="EMBL" id="FPIZ01000036">
    <property type="protein sequence ID" value="SFW88541.1"/>
    <property type="molecule type" value="Genomic_DNA"/>
</dbReference>